<dbReference type="Proteomes" id="UP000193387">
    <property type="component" value="Unassembled WGS sequence"/>
</dbReference>
<dbReference type="AlphaFoldDB" id="A0AAJ3NU31"/>
<accession>A0AAJ3NU31</accession>
<gene>
    <name evidence="1" type="ORF">AWC23_04535</name>
</gene>
<proteinExistence type="predicted"/>
<comment type="caution">
    <text evidence="1">The sequence shown here is derived from an EMBL/GenBank/DDBJ whole genome shotgun (WGS) entry which is preliminary data.</text>
</comment>
<dbReference type="RefSeq" id="WP_085253975.1">
    <property type="nucleotide sequence ID" value="NZ_AP022573.1"/>
</dbReference>
<dbReference type="EMBL" id="LQPR01000007">
    <property type="protein sequence ID" value="ORW74653.1"/>
    <property type="molecule type" value="Genomic_DNA"/>
</dbReference>
<evidence type="ECO:0000313" key="1">
    <source>
        <dbReference type="EMBL" id="ORW74653.1"/>
    </source>
</evidence>
<protein>
    <submittedName>
        <fullName evidence="1">Uncharacterized protein</fullName>
    </submittedName>
</protein>
<reference evidence="1 2" key="1">
    <citation type="submission" date="2016-01" db="EMBL/GenBank/DDBJ databases">
        <title>The new phylogeny of the genus Mycobacterium.</title>
        <authorList>
            <person name="Tarcisio F."/>
            <person name="Conor M."/>
            <person name="Antonella G."/>
            <person name="Elisabetta G."/>
            <person name="Giulia F.S."/>
            <person name="Sara T."/>
            <person name="Anna F."/>
            <person name="Clotilde B."/>
            <person name="Roberto B."/>
            <person name="Veronica D.S."/>
            <person name="Fabio R."/>
            <person name="Monica P."/>
            <person name="Olivier J."/>
            <person name="Enrico T."/>
            <person name="Nicola S."/>
        </authorList>
    </citation>
    <scope>NUCLEOTIDE SEQUENCE [LARGE SCALE GENOMIC DNA]</scope>
    <source>
        <strain evidence="1 2">DSM 44616</strain>
    </source>
</reference>
<evidence type="ECO:0000313" key="2">
    <source>
        <dbReference type="Proteomes" id="UP000193387"/>
    </source>
</evidence>
<organism evidence="1 2">
    <name type="scientific">Mycobacterium saskatchewanense</name>
    <dbReference type="NCBI Taxonomy" id="220927"/>
    <lineage>
        <taxon>Bacteria</taxon>
        <taxon>Bacillati</taxon>
        <taxon>Actinomycetota</taxon>
        <taxon>Actinomycetes</taxon>
        <taxon>Mycobacteriales</taxon>
        <taxon>Mycobacteriaceae</taxon>
        <taxon>Mycobacterium</taxon>
        <taxon>Mycobacterium simiae complex</taxon>
    </lineage>
</organism>
<name>A0AAJ3NU31_9MYCO</name>
<keyword evidence="2" id="KW-1185">Reference proteome</keyword>
<sequence>MPAESSAGRTQLKVLAAGLHKLGLMCGKVSAELGSEVTLPSVTTSEWASSAATVGRAAAASAADASSMGHRIGARGADYAKAATVYVDTEEGNAARFRGLTR</sequence>